<dbReference type="PROSITE" id="PS51375">
    <property type="entry name" value="PPR"/>
    <property type="match status" value="2"/>
</dbReference>
<accession>A0A7N0VN14</accession>
<dbReference type="NCBIfam" id="TIGR00756">
    <property type="entry name" value="PPR"/>
    <property type="match status" value="2"/>
</dbReference>
<dbReference type="Gramene" id="Kaladp1222s0015.2.v1.1">
    <property type="protein sequence ID" value="Kaladp1222s0015.2.v1.1.CDS.1"/>
    <property type="gene ID" value="Kaladp1222s0015.v1.1"/>
</dbReference>
<feature type="repeat" description="PPR" evidence="2">
    <location>
        <begin position="180"/>
        <end position="214"/>
    </location>
</feature>
<evidence type="ECO:0000256" key="1">
    <source>
        <dbReference type="ARBA" id="ARBA00022737"/>
    </source>
</evidence>
<dbReference type="EnsemblPlants" id="Kaladp1222s0015.2.v1.1">
    <property type="protein sequence ID" value="Kaladp1222s0015.2.v1.1.CDS.1"/>
    <property type="gene ID" value="Kaladp1222s0015.v1.1"/>
</dbReference>
<evidence type="ECO:0000256" key="2">
    <source>
        <dbReference type="PROSITE-ProRule" id="PRU00708"/>
    </source>
</evidence>
<keyword evidence="1" id="KW-0677">Repeat</keyword>
<proteinExistence type="predicted"/>
<dbReference type="OMA" id="CIPVPQT"/>
<dbReference type="Gene3D" id="1.25.40.10">
    <property type="entry name" value="Tetratricopeptide repeat domain"/>
    <property type="match status" value="1"/>
</dbReference>
<organism evidence="3 4">
    <name type="scientific">Kalanchoe fedtschenkoi</name>
    <name type="common">Lavender scallops</name>
    <name type="synonym">South American air plant</name>
    <dbReference type="NCBI Taxonomy" id="63787"/>
    <lineage>
        <taxon>Eukaryota</taxon>
        <taxon>Viridiplantae</taxon>
        <taxon>Streptophyta</taxon>
        <taxon>Embryophyta</taxon>
        <taxon>Tracheophyta</taxon>
        <taxon>Spermatophyta</taxon>
        <taxon>Magnoliopsida</taxon>
        <taxon>eudicotyledons</taxon>
        <taxon>Gunneridae</taxon>
        <taxon>Pentapetalae</taxon>
        <taxon>Saxifragales</taxon>
        <taxon>Crassulaceae</taxon>
        <taxon>Kalanchoe</taxon>
    </lineage>
</organism>
<dbReference type="Gramene" id="Kaladp1222s0015.1.v1.1">
    <property type="protein sequence ID" value="Kaladp1222s0015.1.v1.1.CDS.1"/>
    <property type="gene ID" value="Kaladp1222s0015.v1.1"/>
</dbReference>
<dbReference type="InterPro" id="IPR051222">
    <property type="entry name" value="PPR/CCM1_RNA-binding"/>
</dbReference>
<dbReference type="InterPro" id="IPR011990">
    <property type="entry name" value="TPR-like_helical_dom_sf"/>
</dbReference>
<evidence type="ECO:0000313" key="4">
    <source>
        <dbReference type="Proteomes" id="UP000594263"/>
    </source>
</evidence>
<dbReference type="PANTHER" id="PTHR47942">
    <property type="entry name" value="TETRATRICOPEPTIDE REPEAT (TPR)-LIKE SUPERFAMILY PROTEIN-RELATED"/>
    <property type="match status" value="1"/>
</dbReference>
<name>A0A7N0VN14_KALFE</name>
<dbReference type="PANTHER" id="PTHR47942:SF16">
    <property type="entry name" value="PENTATRICOPEPTIDE REPEAT DOMAIN CONTAINING PROTEIN-RELATED"/>
    <property type="match status" value="1"/>
</dbReference>
<dbReference type="Proteomes" id="UP000594263">
    <property type="component" value="Unplaced"/>
</dbReference>
<dbReference type="AlphaFoldDB" id="A0A7N0VN14"/>
<evidence type="ECO:0000313" key="3">
    <source>
        <dbReference type="EnsemblPlants" id="Kaladp1222s0015.2.v1.1.CDS.1"/>
    </source>
</evidence>
<dbReference type="Pfam" id="PF13041">
    <property type="entry name" value="PPR_2"/>
    <property type="match status" value="1"/>
</dbReference>
<evidence type="ECO:0008006" key="5">
    <source>
        <dbReference type="Google" id="ProtNLM"/>
    </source>
</evidence>
<dbReference type="InterPro" id="IPR002885">
    <property type="entry name" value="PPR_rpt"/>
</dbReference>
<reference evidence="3" key="1">
    <citation type="submission" date="2021-01" db="UniProtKB">
        <authorList>
            <consortium name="EnsemblPlants"/>
        </authorList>
    </citation>
    <scope>IDENTIFICATION</scope>
</reference>
<feature type="repeat" description="PPR" evidence="2">
    <location>
        <begin position="215"/>
        <end position="250"/>
    </location>
</feature>
<keyword evidence="4" id="KW-1185">Reference proteome</keyword>
<protein>
    <recommendedName>
        <fullName evidence="5">Pentatricopeptide repeat-containing protein</fullName>
    </recommendedName>
</protein>
<dbReference type="EnsemblPlants" id="Kaladp1222s0015.1.v1.1">
    <property type="protein sequence ID" value="Kaladp1222s0015.1.v1.1.CDS.1"/>
    <property type="gene ID" value="Kaladp1222s0015.v1.1"/>
</dbReference>
<sequence length="353" mass="39692">MLRQSLKIRLLSAKTCQMFPHIRRHFAQKSSSPDSATLLPQQAVEDSVREAIQSKAYQDLPELVSSSRDSWKKKNPFEFLSTFPSDDRDKIIDEILQAFIPLRPRSRPGPAYTCLLSYTLHSSNPLPASLAILQRTLRSGLLPVPQTYVLLSSAWLRRRRDSQSASTLLKEMKAFKYQPDCGTCNYLISSLCTVDEVAEAVKVLNSMDKAGCAPDSESYGTVIDAMCSFGKTTDALQMMKEMVMNMKLTPKQGTMKKLAAALRANRESWRAVEFIEFLEREGCHAEFETYELVVEGCVESKEFVLGAKAVMKMTTKGFIPYIRIRQKLVEGLTSVGESELAFAVRRRFAELGS</sequence>